<accession>A0ABU7LYD9</accession>
<sequence length="241" mass="24965">MKYAFLTAAALSMLAAASASAQNRSVEMSGIAVDYRGTVEGDGEFSGASVDVSGSFGGDLEVSGGAVDVDADVGGQLEASGGAVDLNGSFAGFAEISGGAVDINAQFGSDVEISAGALDISEGSRFAGEFDLSVGAADLNGTYEGRMDVEFGEMEFGGHAFQAVSFEGDHRSGIFRRRDRSEIHISGRLDQGGEVCAHEVEFREGARIGGTLLVRADSEPTFESGVDRSNVRFELRDGDCD</sequence>
<evidence type="ECO:0000313" key="2">
    <source>
        <dbReference type="EMBL" id="MEE2566577.1"/>
    </source>
</evidence>
<evidence type="ECO:0000313" key="3">
    <source>
        <dbReference type="Proteomes" id="UP001310692"/>
    </source>
</evidence>
<comment type="caution">
    <text evidence="2">The sequence shown here is derived from an EMBL/GenBank/DDBJ whole genome shotgun (WGS) entry which is preliminary data.</text>
</comment>
<reference evidence="2 3" key="1">
    <citation type="submission" date="2024-01" db="EMBL/GenBank/DDBJ databases">
        <title>Hyphobacterium bacterium isolated from marine sediment.</title>
        <authorList>
            <person name="Zhao S."/>
        </authorList>
    </citation>
    <scope>NUCLEOTIDE SEQUENCE [LARGE SCALE GENOMIC DNA]</scope>
    <source>
        <strain evidence="2 3">Y60-23</strain>
    </source>
</reference>
<evidence type="ECO:0000256" key="1">
    <source>
        <dbReference type="SAM" id="SignalP"/>
    </source>
</evidence>
<keyword evidence="1" id="KW-0732">Signal</keyword>
<feature type="signal peptide" evidence="1">
    <location>
        <begin position="1"/>
        <end position="21"/>
    </location>
</feature>
<gene>
    <name evidence="2" type="ORF">V0U35_07765</name>
</gene>
<keyword evidence="3" id="KW-1185">Reference proteome</keyword>
<dbReference type="EMBL" id="JAZDRO010000003">
    <property type="protein sequence ID" value="MEE2566577.1"/>
    <property type="molecule type" value="Genomic_DNA"/>
</dbReference>
<organism evidence="2 3">
    <name type="scientific">Hyphobacterium marinum</name>
    <dbReference type="NCBI Taxonomy" id="3116574"/>
    <lineage>
        <taxon>Bacteria</taxon>
        <taxon>Pseudomonadati</taxon>
        <taxon>Pseudomonadota</taxon>
        <taxon>Alphaproteobacteria</taxon>
        <taxon>Maricaulales</taxon>
        <taxon>Maricaulaceae</taxon>
        <taxon>Hyphobacterium</taxon>
    </lineage>
</organism>
<feature type="chain" id="PRO_5045452095" evidence="1">
    <location>
        <begin position="22"/>
        <end position="241"/>
    </location>
</feature>
<name>A0ABU7LYD9_9PROT</name>
<dbReference type="Proteomes" id="UP001310692">
    <property type="component" value="Unassembled WGS sequence"/>
</dbReference>
<dbReference type="RefSeq" id="WP_330196124.1">
    <property type="nucleotide sequence ID" value="NZ_JAZDRO010000003.1"/>
</dbReference>
<proteinExistence type="predicted"/>
<protein>
    <submittedName>
        <fullName evidence="2">Uncharacterized protein</fullName>
    </submittedName>
</protein>